<reference evidence="3" key="2">
    <citation type="journal article" date="2021" name="PeerJ">
        <title>Extensive microbial diversity within the chicken gut microbiome revealed by metagenomics and culture.</title>
        <authorList>
            <person name="Gilroy R."/>
            <person name="Ravi A."/>
            <person name="Getino M."/>
            <person name="Pursley I."/>
            <person name="Horton D.L."/>
            <person name="Alikhan N.F."/>
            <person name="Baker D."/>
            <person name="Gharbi K."/>
            <person name="Hall N."/>
            <person name="Watson M."/>
            <person name="Adriaenssens E.M."/>
            <person name="Foster-Nyarko E."/>
            <person name="Jarju S."/>
            <person name="Secka A."/>
            <person name="Antonio M."/>
            <person name="Oren A."/>
            <person name="Chaudhuri R.R."/>
            <person name="La Ragione R."/>
            <person name="Hildebrand F."/>
            <person name="Pallen M.J."/>
        </authorList>
    </citation>
    <scope>NUCLEOTIDE SEQUENCE</scope>
    <source>
        <strain evidence="3">11167</strain>
    </source>
</reference>
<reference evidence="3" key="1">
    <citation type="submission" date="2020-10" db="EMBL/GenBank/DDBJ databases">
        <authorList>
            <person name="Gilroy R."/>
        </authorList>
    </citation>
    <scope>NUCLEOTIDE SEQUENCE</scope>
    <source>
        <strain evidence="3">11167</strain>
    </source>
</reference>
<dbReference type="GO" id="GO:0006313">
    <property type="term" value="P:DNA transposition"/>
    <property type="evidence" value="ECO:0007669"/>
    <property type="project" value="InterPro"/>
</dbReference>
<evidence type="ECO:0000259" key="2">
    <source>
        <dbReference type="Pfam" id="PF02371"/>
    </source>
</evidence>
<dbReference type="Pfam" id="PF01548">
    <property type="entry name" value="DEDD_Tnp_IS110"/>
    <property type="match status" value="1"/>
</dbReference>
<proteinExistence type="predicted"/>
<feature type="domain" description="Transposase IS116/IS110/IS902 C-terminal" evidence="2">
    <location>
        <begin position="234"/>
        <end position="309"/>
    </location>
</feature>
<evidence type="ECO:0000259" key="1">
    <source>
        <dbReference type="Pfam" id="PF01548"/>
    </source>
</evidence>
<dbReference type="InterPro" id="IPR003346">
    <property type="entry name" value="Transposase_20"/>
</dbReference>
<evidence type="ECO:0000313" key="3">
    <source>
        <dbReference type="EMBL" id="MBO8442382.1"/>
    </source>
</evidence>
<dbReference type="AlphaFoldDB" id="A0A9D9HAI2"/>
<evidence type="ECO:0000313" key="4">
    <source>
        <dbReference type="Proteomes" id="UP000823633"/>
    </source>
</evidence>
<sequence length="381" mass="42638">MKTNEIVRTIGIDVHKDSYSLSTFNPQSGSFVAECTTVAAPKSVVAYVDRLRKEMGVPVSIEVGYEAGPTGFGLKRSLEKAGIRCHVMAPTSIYKPVAGNRVKTDARDARTLARAVYWGSYSEVVPLSEEDEAYRDYIRMRDDRKDELKRAKQHIQSFLLRRDRKYCEGNTWTQNHMDWLKRQKFDNEVDQITFTEYLNEVTRLMDAIVLLDARIEAFSKEECYEEAVGKLRCFAGIDTHVAMVMVTEVGDFSRFGTADQFASFLGLCPGEHSSGRSIQKTGITKAGNSHCRKVLCESANSIARSNLYRKSKRLLSRQAGQDPDVIAYADRGTARIKKKFISLKESGKATNVAKAACARELACFIWGMMTGNYDSSSSASV</sequence>
<dbReference type="PANTHER" id="PTHR33055">
    <property type="entry name" value="TRANSPOSASE FOR INSERTION SEQUENCE ELEMENT IS1111A"/>
    <property type="match status" value="1"/>
</dbReference>
<gene>
    <name evidence="3" type="ORF">IAC42_01275</name>
</gene>
<name>A0A9D9HAI2_9SPIR</name>
<dbReference type="InterPro" id="IPR047650">
    <property type="entry name" value="Transpos_IS110"/>
</dbReference>
<protein>
    <submittedName>
        <fullName evidence="3">IS110 family transposase</fullName>
    </submittedName>
</protein>
<dbReference type="Proteomes" id="UP000823633">
    <property type="component" value="Unassembled WGS sequence"/>
</dbReference>
<dbReference type="EMBL" id="JADIMU010000009">
    <property type="protein sequence ID" value="MBO8442382.1"/>
    <property type="molecule type" value="Genomic_DNA"/>
</dbReference>
<dbReference type="InterPro" id="IPR002525">
    <property type="entry name" value="Transp_IS110-like_N"/>
</dbReference>
<feature type="domain" description="Transposase IS110-like N-terminal" evidence="1">
    <location>
        <begin position="10"/>
        <end position="160"/>
    </location>
</feature>
<dbReference type="NCBIfam" id="NF033542">
    <property type="entry name" value="transpos_IS110"/>
    <property type="match status" value="1"/>
</dbReference>
<dbReference type="GO" id="GO:0004803">
    <property type="term" value="F:transposase activity"/>
    <property type="evidence" value="ECO:0007669"/>
    <property type="project" value="InterPro"/>
</dbReference>
<dbReference type="Pfam" id="PF02371">
    <property type="entry name" value="Transposase_20"/>
    <property type="match status" value="1"/>
</dbReference>
<organism evidence="3 4">
    <name type="scientific">Candidatus Aphodenecus pullistercoris</name>
    <dbReference type="NCBI Taxonomy" id="2840669"/>
    <lineage>
        <taxon>Bacteria</taxon>
        <taxon>Pseudomonadati</taxon>
        <taxon>Spirochaetota</taxon>
        <taxon>Spirochaetia</taxon>
        <taxon>Spirochaetales</taxon>
        <taxon>Candidatus Aphodenecus</taxon>
    </lineage>
</organism>
<dbReference type="PANTHER" id="PTHR33055:SF3">
    <property type="entry name" value="PUTATIVE TRANSPOSASE FOR IS117-RELATED"/>
    <property type="match status" value="1"/>
</dbReference>
<accession>A0A9D9HAI2</accession>
<dbReference type="GO" id="GO:0003677">
    <property type="term" value="F:DNA binding"/>
    <property type="evidence" value="ECO:0007669"/>
    <property type="project" value="InterPro"/>
</dbReference>
<comment type="caution">
    <text evidence="3">The sequence shown here is derived from an EMBL/GenBank/DDBJ whole genome shotgun (WGS) entry which is preliminary data.</text>
</comment>